<comment type="caution">
    <text evidence="3">The sequence shown here is derived from an EMBL/GenBank/DDBJ whole genome shotgun (WGS) entry which is preliminary data.</text>
</comment>
<protein>
    <submittedName>
        <fullName evidence="3">Putative secreted protein</fullName>
    </submittedName>
</protein>
<reference evidence="3 4" key="1">
    <citation type="journal article" date="2013" name="Mar. Genomics">
        <title>Expression of sulfatases in Rhodopirellula baltica and the diversity of sulfatases in the genus Rhodopirellula.</title>
        <authorList>
            <person name="Wegner C.E."/>
            <person name="Richter-Heitmann T."/>
            <person name="Klindworth A."/>
            <person name="Klockow C."/>
            <person name="Richter M."/>
            <person name="Achstetter T."/>
            <person name="Glockner F.O."/>
            <person name="Harder J."/>
        </authorList>
    </citation>
    <scope>NUCLEOTIDE SEQUENCE [LARGE SCALE GENOMIC DNA]</scope>
    <source>
        <strain evidence="3 4">SM41</strain>
    </source>
</reference>
<sequence>MLQLMAVASLSGGSVMAADGTDARLVAATVQDCCPPAVTSPCYPSEYASPMIIEGTAEPAAPATESGAVTAPTPDPSFQSEAPTFDAPLTANTAANNFAAAGATSLASTTASGGGLDAPNMLGDSPGYGTTITISGPGTIYTIPNTATRRFKFTENISPIPQDRVFYSYSHFDGALTVDQAAGTSTYLDRHLFGGEKTFIDGLFSIELRLAVSDGFASDLSTALDRGGEFGNIQLAFKSLLYSGDSCLVGGGMTLTLPTADDLQFAGGMEMENETVFLAPYLGFVSTPTENTFLQGVTQIDFALGGDTITQGGAEDVFQEQHLFYTSLSAGAWLYRDDCSTLVNGVAAMTELHYTTALNDGDTTTATANIISGPGSIDLLNTTAGFVINKGLTNIRVAGSVPLDWDDRFYDSEFQVQINRRF</sequence>
<keyword evidence="4" id="KW-1185">Reference proteome</keyword>
<evidence type="ECO:0000256" key="1">
    <source>
        <dbReference type="SAM" id="MobiDB-lite"/>
    </source>
</evidence>
<dbReference type="EMBL" id="ANOH01000263">
    <property type="protein sequence ID" value="EMI54694.1"/>
    <property type="molecule type" value="Genomic_DNA"/>
</dbReference>
<dbReference type="PATRIC" id="fig|1263870.3.peg.4041"/>
<organism evidence="3 4">
    <name type="scientific">Rhodopirellula sallentina SM41</name>
    <dbReference type="NCBI Taxonomy" id="1263870"/>
    <lineage>
        <taxon>Bacteria</taxon>
        <taxon>Pseudomonadati</taxon>
        <taxon>Planctomycetota</taxon>
        <taxon>Planctomycetia</taxon>
        <taxon>Pirellulales</taxon>
        <taxon>Pirellulaceae</taxon>
        <taxon>Rhodopirellula</taxon>
    </lineage>
</organism>
<feature type="chain" id="PRO_5004072887" evidence="2">
    <location>
        <begin position="18"/>
        <end position="422"/>
    </location>
</feature>
<dbReference type="Proteomes" id="UP000011885">
    <property type="component" value="Unassembled WGS sequence"/>
</dbReference>
<evidence type="ECO:0000256" key="2">
    <source>
        <dbReference type="SAM" id="SignalP"/>
    </source>
</evidence>
<accession>M5U097</accession>
<dbReference type="AlphaFoldDB" id="M5U097"/>
<name>M5U097_9BACT</name>
<keyword evidence="2" id="KW-0732">Signal</keyword>
<gene>
    <name evidence="3" type="ORF">RSSM_03810</name>
</gene>
<feature type="region of interest" description="Disordered" evidence="1">
    <location>
        <begin position="60"/>
        <end position="83"/>
    </location>
</feature>
<proteinExistence type="predicted"/>
<evidence type="ECO:0000313" key="4">
    <source>
        <dbReference type="Proteomes" id="UP000011885"/>
    </source>
</evidence>
<feature type="signal peptide" evidence="2">
    <location>
        <begin position="1"/>
        <end position="17"/>
    </location>
</feature>
<evidence type="ECO:0000313" key="3">
    <source>
        <dbReference type="EMBL" id="EMI54694.1"/>
    </source>
</evidence>